<keyword evidence="2" id="KW-0472">Membrane</keyword>
<sequence>MFIMKSIGLILSAMIICCVSCSSMNLSKKAEEALALNRWDLAVARYSQLCKKNPDDLACLQKYHYAKVKAAHHHYEKAEILLKNMYNEEALVEIEVAADLLPGDSSIQDKLKEIRNYIIKEKKADMNVVPTPEKSAIILSGFEEPALNLATDEPIDMFFDNVSLKTILQTMSKVASINIVFDADLEDRSITINLKKVSFLDALKLLATISNNSYKIINPSTVLIYPTTQQKVEYYQESFAKVFFVSHADVEDIARALRGALGLKFISTDKNLSIIVIKDTLQRLKSAEKLISIYDKPRPEVIIEVEIIELNRNKMHEYGLQIASQGSQGIETSLVPDDEIRLDPGPILSRSQFVLVNMPSLTFRLIKSSSDASLIASLPLRTVQGQTGRVRFGQEVPVPQTTFAPIAQGGVNQQPITSFIYRNIGINIDVTPHVHLNNDITLDVAIESSSLAGQGYGGIPIFGTSRVEKSIRLQENETSIIAGLQKEELRTIMEGIPGLSDLPGIGKLFSRNSKTVGEIEIILALTPHLISSLQLSPDDFQTFRIEEGPGKNIPVMRPQLPIPDKQNEENY</sequence>
<dbReference type="EMBL" id="MFGW01000141">
    <property type="protein sequence ID" value="OGF64070.1"/>
    <property type="molecule type" value="Genomic_DNA"/>
</dbReference>
<evidence type="ECO:0000256" key="6">
    <source>
        <dbReference type="SAM" id="SignalP"/>
    </source>
</evidence>
<protein>
    <recommendedName>
        <fullName evidence="7">Secretin/TonB short N-terminal domain-containing protein</fullName>
    </recommendedName>
</protein>
<accession>A0A1F5VL33</accession>
<keyword evidence="3" id="KW-0998">Cell outer membrane</keyword>
<dbReference type="GO" id="GO:0019867">
    <property type="term" value="C:outer membrane"/>
    <property type="evidence" value="ECO:0007669"/>
    <property type="project" value="InterPro"/>
</dbReference>
<dbReference type="GO" id="GO:0009306">
    <property type="term" value="P:protein secretion"/>
    <property type="evidence" value="ECO:0007669"/>
    <property type="project" value="InterPro"/>
</dbReference>
<dbReference type="PRINTS" id="PR00811">
    <property type="entry name" value="BCTERIALGSPD"/>
</dbReference>
<dbReference type="InterPro" id="IPR001775">
    <property type="entry name" value="GspD/PilQ"/>
</dbReference>
<dbReference type="AlphaFoldDB" id="A0A1F5VL33"/>
<feature type="chain" id="PRO_5009522019" description="Secretin/TonB short N-terminal domain-containing protein" evidence="6">
    <location>
        <begin position="25"/>
        <end position="571"/>
    </location>
</feature>
<dbReference type="InterPro" id="IPR004846">
    <property type="entry name" value="T2SS/T3SS_dom"/>
</dbReference>
<dbReference type="InterPro" id="IPR050810">
    <property type="entry name" value="Bact_Secretion_Sys_Channel"/>
</dbReference>
<evidence type="ECO:0000256" key="2">
    <source>
        <dbReference type="ARBA" id="ARBA00023136"/>
    </source>
</evidence>
<comment type="similarity">
    <text evidence="4">Belongs to the bacterial secretin family.</text>
</comment>
<evidence type="ECO:0000259" key="7">
    <source>
        <dbReference type="SMART" id="SM00965"/>
    </source>
</evidence>
<feature type="domain" description="Secretin/TonB short N-terminal" evidence="7">
    <location>
        <begin position="177"/>
        <end position="227"/>
    </location>
</feature>
<dbReference type="InterPro" id="IPR032508">
    <property type="entry name" value="FecR_C"/>
</dbReference>
<organism evidence="8 9">
    <name type="scientific">Candidatus Fischerbacteria bacterium RBG_13_37_8</name>
    <dbReference type="NCBI Taxonomy" id="1817863"/>
    <lineage>
        <taxon>Bacteria</taxon>
        <taxon>Candidatus Fischeribacteriota</taxon>
    </lineage>
</organism>
<dbReference type="Pfam" id="PF16344">
    <property type="entry name" value="FecR_C"/>
    <property type="match status" value="1"/>
</dbReference>
<comment type="caution">
    <text evidence="8">The sequence shown here is derived from an EMBL/GenBank/DDBJ whole genome shotgun (WGS) entry which is preliminary data.</text>
</comment>
<feature type="signal peptide" evidence="6">
    <location>
        <begin position="1"/>
        <end position="24"/>
    </location>
</feature>
<name>A0A1F5VL33_9BACT</name>
<keyword evidence="6" id="KW-0732">Signal</keyword>
<dbReference type="PANTHER" id="PTHR30332">
    <property type="entry name" value="PROBABLE GENERAL SECRETION PATHWAY PROTEIN D"/>
    <property type="match status" value="1"/>
</dbReference>
<keyword evidence="1" id="KW-0813">Transport</keyword>
<dbReference type="GO" id="GO:0015627">
    <property type="term" value="C:type II protein secretion system complex"/>
    <property type="evidence" value="ECO:0007669"/>
    <property type="project" value="TreeGrafter"/>
</dbReference>
<evidence type="ECO:0000256" key="1">
    <source>
        <dbReference type="ARBA" id="ARBA00022448"/>
    </source>
</evidence>
<evidence type="ECO:0000313" key="8">
    <source>
        <dbReference type="EMBL" id="OGF64070.1"/>
    </source>
</evidence>
<dbReference type="Pfam" id="PF00263">
    <property type="entry name" value="Secretin"/>
    <property type="match status" value="1"/>
</dbReference>
<evidence type="ECO:0000313" key="9">
    <source>
        <dbReference type="Proteomes" id="UP000178943"/>
    </source>
</evidence>
<gene>
    <name evidence="8" type="ORF">A2Y62_15540</name>
</gene>
<evidence type="ECO:0000256" key="3">
    <source>
        <dbReference type="ARBA" id="ARBA00023237"/>
    </source>
</evidence>
<feature type="region of interest" description="Disordered" evidence="5">
    <location>
        <begin position="548"/>
        <end position="571"/>
    </location>
</feature>
<dbReference type="Proteomes" id="UP000178943">
    <property type="component" value="Unassembled WGS sequence"/>
</dbReference>
<reference evidence="8 9" key="1">
    <citation type="journal article" date="2016" name="Nat. Commun.">
        <title>Thousands of microbial genomes shed light on interconnected biogeochemical processes in an aquifer system.</title>
        <authorList>
            <person name="Anantharaman K."/>
            <person name="Brown C.T."/>
            <person name="Hug L.A."/>
            <person name="Sharon I."/>
            <person name="Castelle C.J."/>
            <person name="Probst A.J."/>
            <person name="Thomas B.C."/>
            <person name="Singh A."/>
            <person name="Wilkins M.J."/>
            <person name="Karaoz U."/>
            <person name="Brodie E.L."/>
            <person name="Williams K.H."/>
            <person name="Hubbard S.S."/>
            <person name="Banfield J.F."/>
        </authorList>
    </citation>
    <scope>NUCLEOTIDE SEQUENCE [LARGE SCALE GENOMIC DNA]</scope>
</reference>
<dbReference type="PANTHER" id="PTHR30332:SF17">
    <property type="entry name" value="TYPE IV PILIATION SYSTEM PROTEIN DR_0774-RELATED"/>
    <property type="match status" value="1"/>
</dbReference>
<dbReference type="Gene3D" id="3.30.1370.130">
    <property type="match status" value="1"/>
</dbReference>
<evidence type="ECO:0000256" key="5">
    <source>
        <dbReference type="SAM" id="MobiDB-lite"/>
    </source>
</evidence>
<dbReference type="SMART" id="SM00965">
    <property type="entry name" value="STN"/>
    <property type="match status" value="1"/>
</dbReference>
<dbReference type="STRING" id="1817863.A2Y62_15540"/>
<dbReference type="InterPro" id="IPR011662">
    <property type="entry name" value="Secretin/TonB_short_N"/>
</dbReference>
<evidence type="ECO:0000256" key="4">
    <source>
        <dbReference type="RuleBase" id="RU004003"/>
    </source>
</evidence>
<proteinExistence type="inferred from homology"/>